<dbReference type="KEGG" id="vg:26639418"/>
<gene>
    <name evidence="2" type="ORF">SF3_740</name>
</gene>
<feature type="region of interest" description="Disordered" evidence="1">
    <location>
        <begin position="64"/>
        <end position="86"/>
    </location>
</feature>
<evidence type="ECO:0000313" key="2">
    <source>
        <dbReference type="EMBL" id="ALF00204.1"/>
    </source>
</evidence>
<organism evidence="2 3">
    <name type="scientific">Streptomyces phage SF3</name>
    <dbReference type="NCBI Taxonomy" id="1690818"/>
    <lineage>
        <taxon>Viruses</taxon>
        <taxon>Duplodnaviria</taxon>
        <taxon>Heunggongvirae</taxon>
        <taxon>Uroviricota</taxon>
        <taxon>Caudoviricetes</taxon>
        <taxon>Siftrevirus</taxon>
        <taxon>Siftrevirus SF3</taxon>
    </lineage>
</organism>
<evidence type="ECO:0000313" key="3">
    <source>
        <dbReference type="Proteomes" id="UP000202764"/>
    </source>
</evidence>
<evidence type="ECO:0000256" key="1">
    <source>
        <dbReference type="SAM" id="MobiDB-lite"/>
    </source>
</evidence>
<accession>A0A0M4R1W7</accession>
<proteinExistence type="predicted"/>
<protein>
    <submittedName>
        <fullName evidence="2">Uncharacterized protein</fullName>
    </submittedName>
</protein>
<keyword evidence="3" id="KW-1185">Reference proteome</keyword>
<reference evidence="2 3" key="1">
    <citation type="submission" date="2015-06" db="EMBL/GenBank/DDBJ databases">
        <title>Complete genomic sequence analysis of two virulent actinophages of Streptomyces flavovirens.</title>
        <authorList>
            <person name="Sharaf A."/>
            <person name="Marie E."/>
            <person name="ElBaz R."/>
            <person name="Elmaghraby I."/>
            <person name="Mercati F."/>
        </authorList>
    </citation>
    <scope>NUCLEOTIDE SEQUENCE [LARGE SCALE GENOMIC DNA]</scope>
</reference>
<feature type="compositionally biased region" description="Acidic residues" evidence="1">
    <location>
        <begin position="71"/>
        <end position="86"/>
    </location>
</feature>
<dbReference type="GeneID" id="26639418"/>
<dbReference type="RefSeq" id="YP_009213200.1">
    <property type="nucleotide sequence ID" value="NC_028952.1"/>
</dbReference>
<name>A0A0M4R1W7_9CAUD</name>
<sequence>MRVRLTDGHREVEIRAEGTPADPALLRQMERTARRLYAALPTEPAASSSPFGFGRHLDLDGVALGAQTDLADQDDDPGLDDEDPTP</sequence>
<dbReference type="Proteomes" id="UP000202764">
    <property type="component" value="Segment"/>
</dbReference>
<dbReference type="EMBL" id="KT221034">
    <property type="protein sequence ID" value="ALF00204.1"/>
    <property type="molecule type" value="Genomic_DNA"/>
</dbReference>